<feature type="transmembrane region" description="Helical" evidence="6">
    <location>
        <begin position="433"/>
        <end position="457"/>
    </location>
</feature>
<evidence type="ECO:0000256" key="5">
    <source>
        <dbReference type="SAM" id="MobiDB-lite"/>
    </source>
</evidence>
<protein>
    <recommendedName>
        <fullName evidence="7">Major facilitator superfamily (MFS) profile domain-containing protein</fullName>
    </recommendedName>
</protein>
<dbReference type="EMBL" id="BDGG01000002">
    <property type="protein sequence ID" value="GAU94291.1"/>
    <property type="molecule type" value="Genomic_DNA"/>
</dbReference>
<keyword evidence="4 6" id="KW-0472">Membrane</keyword>
<dbReference type="InterPro" id="IPR036259">
    <property type="entry name" value="MFS_trans_sf"/>
</dbReference>
<gene>
    <name evidence="8" type="primary">RvY_06091-1</name>
    <name evidence="8" type="synonym">RvY_06091.1</name>
    <name evidence="8" type="ORF">RvY_06091</name>
</gene>
<dbReference type="Proteomes" id="UP000186922">
    <property type="component" value="Unassembled WGS sequence"/>
</dbReference>
<feature type="domain" description="Major facilitator superfamily (MFS) profile" evidence="7">
    <location>
        <begin position="44"/>
        <end position="523"/>
    </location>
</feature>
<dbReference type="SUPFAM" id="SSF103473">
    <property type="entry name" value="MFS general substrate transporter"/>
    <property type="match status" value="1"/>
</dbReference>
<feature type="transmembrane region" description="Helical" evidence="6">
    <location>
        <begin position="499"/>
        <end position="518"/>
    </location>
</feature>
<sequence>MDYLRRKAKEKPSGTIRTEEHVELQHVEYLLQILGDPGPFQIIQFILLGLPFISMSFDDFMVIFYSLAPTSVRCYGGPHDVMDYNSSTSTNLSDRTPPVYVGNSSATACHCPQGFEYTYTGRQWSIIGDMDLICDRSSLVNLASVIYFLGEACATPFSGWTADRFGRRPVLLVSNTIHAILLTALVFSRDYTSFVLLRFFIGATKQAMNSSTYVLMMEWITARRRGTWGAFSEFYFTLGLLSLALVAYLLQNWIHIQAFFAAASFAFIIPLYWFAPESLTWLYSKHRPEQMIETCRFIAKFNKLDLSEEVVLKIKTFSQNYPEEMNASRNYSFADCFRTPYIRKTTFLCLITWFACFFGYLGVTYMNSDMQMASDVYLNLAINGFLEPIPILLAILVASKLGHRLPLTFYFLTGGVFAIIAGFVGGFGSEHLVAQTALAFISRMAFFGTLCVIFVYTTELFPTDIRSNAFCLCSTNLRIASLFTPLLPLMSAKSSFKGGGFILVGVVSMIAAVSTWLLRETKGQPLPRTVAEVEKMALDIQAKKPQQVPPLGRWLRKSTANGGGTGGVELSTQTSQSHRE</sequence>
<evidence type="ECO:0000259" key="7">
    <source>
        <dbReference type="PROSITE" id="PS50850"/>
    </source>
</evidence>
<comment type="subcellular location">
    <subcellularLocation>
        <location evidence="1">Membrane</location>
        <topology evidence="1">Multi-pass membrane protein</topology>
    </subcellularLocation>
</comment>
<dbReference type="AlphaFoldDB" id="A0A1D1UXT8"/>
<dbReference type="InterPro" id="IPR005829">
    <property type="entry name" value="Sugar_transporter_CS"/>
</dbReference>
<keyword evidence="3 6" id="KW-1133">Transmembrane helix</keyword>
<dbReference type="STRING" id="947166.A0A1D1UXT8"/>
<organism evidence="8 9">
    <name type="scientific">Ramazzottius varieornatus</name>
    <name type="common">Water bear</name>
    <name type="synonym">Tardigrade</name>
    <dbReference type="NCBI Taxonomy" id="947166"/>
    <lineage>
        <taxon>Eukaryota</taxon>
        <taxon>Metazoa</taxon>
        <taxon>Ecdysozoa</taxon>
        <taxon>Tardigrada</taxon>
        <taxon>Eutardigrada</taxon>
        <taxon>Parachela</taxon>
        <taxon>Hypsibioidea</taxon>
        <taxon>Ramazzottiidae</taxon>
        <taxon>Ramazzottius</taxon>
    </lineage>
</organism>
<evidence type="ECO:0000313" key="9">
    <source>
        <dbReference type="Proteomes" id="UP000186922"/>
    </source>
</evidence>
<dbReference type="GO" id="GO:0016020">
    <property type="term" value="C:membrane"/>
    <property type="evidence" value="ECO:0007669"/>
    <property type="project" value="UniProtKB-SubCell"/>
</dbReference>
<dbReference type="Gene3D" id="1.20.1250.20">
    <property type="entry name" value="MFS general substrate transporter like domains"/>
    <property type="match status" value="1"/>
</dbReference>
<evidence type="ECO:0000256" key="4">
    <source>
        <dbReference type="ARBA" id="ARBA00023136"/>
    </source>
</evidence>
<keyword evidence="2 6" id="KW-0812">Transmembrane</keyword>
<dbReference type="PANTHER" id="PTHR24064">
    <property type="entry name" value="SOLUTE CARRIER FAMILY 22 MEMBER"/>
    <property type="match status" value="1"/>
</dbReference>
<feature type="compositionally biased region" description="Polar residues" evidence="5">
    <location>
        <begin position="570"/>
        <end position="580"/>
    </location>
</feature>
<proteinExistence type="predicted"/>
<dbReference type="InterPro" id="IPR020846">
    <property type="entry name" value="MFS_dom"/>
</dbReference>
<name>A0A1D1UXT8_RAMVA</name>
<accession>A0A1D1UXT8</accession>
<feature type="transmembrane region" description="Helical" evidence="6">
    <location>
        <begin position="347"/>
        <end position="365"/>
    </location>
</feature>
<comment type="caution">
    <text evidence="8">The sequence shown here is derived from an EMBL/GenBank/DDBJ whole genome shotgun (WGS) entry which is preliminary data.</text>
</comment>
<feature type="transmembrane region" description="Helical" evidence="6">
    <location>
        <begin position="377"/>
        <end position="397"/>
    </location>
</feature>
<evidence type="ECO:0000256" key="6">
    <source>
        <dbReference type="SAM" id="Phobius"/>
    </source>
</evidence>
<evidence type="ECO:0000256" key="1">
    <source>
        <dbReference type="ARBA" id="ARBA00004141"/>
    </source>
</evidence>
<keyword evidence="9" id="KW-1185">Reference proteome</keyword>
<evidence type="ECO:0000313" key="8">
    <source>
        <dbReference type="EMBL" id="GAU94291.1"/>
    </source>
</evidence>
<reference evidence="8 9" key="1">
    <citation type="journal article" date="2016" name="Nat. Commun.">
        <title>Extremotolerant tardigrade genome and improved radiotolerance of human cultured cells by tardigrade-unique protein.</title>
        <authorList>
            <person name="Hashimoto T."/>
            <person name="Horikawa D.D."/>
            <person name="Saito Y."/>
            <person name="Kuwahara H."/>
            <person name="Kozuka-Hata H."/>
            <person name="Shin-I T."/>
            <person name="Minakuchi Y."/>
            <person name="Ohishi K."/>
            <person name="Motoyama A."/>
            <person name="Aizu T."/>
            <person name="Enomoto A."/>
            <person name="Kondo K."/>
            <person name="Tanaka S."/>
            <person name="Hara Y."/>
            <person name="Koshikawa S."/>
            <person name="Sagara H."/>
            <person name="Miura T."/>
            <person name="Yokobori S."/>
            <person name="Miyagawa K."/>
            <person name="Suzuki Y."/>
            <person name="Kubo T."/>
            <person name="Oyama M."/>
            <person name="Kohara Y."/>
            <person name="Fujiyama A."/>
            <person name="Arakawa K."/>
            <person name="Katayama T."/>
            <person name="Toyoda A."/>
            <person name="Kunieda T."/>
        </authorList>
    </citation>
    <scope>NUCLEOTIDE SEQUENCE [LARGE SCALE GENOMIC DNA]</scope>
    <source>
        <strain evidence="8 9">YOKOZUNA-1</strain>
    </source>
</reference>
<evidence type="ECO:0000256" key="3">
    <source>
        <dbReference type="ARBA" id="ARBA00022989"/>
    </source>
</evidence>
<dbReference type="PROSITE" id="PS50850">
    <property type="entry name" value="MFS"/>
    <property type="match status" value="1"/>
</dbReference>
<evidence type="ECO:0000256" key="2">
    <source>
        <dbReference type="ARBA" id="ARBA00022692"/>
    </source>
</evidence>
<feature type="region of interest" description="Disordered" evidence="5">
    <location>
        <begin position="551"/>
        <end position="580"/>
    </location>
</feature>
<dbReference type="GO" id="GO:0022857">
    <property type="term" value="F:transmembrane transporter activity"/>
    <property type="evidence" value="ECO:0007669"/>
    <property type="project" value="InterPro"/>
</dbReference>
<dbReference type="Pfam" id="PF07690">
    <property type="entry name" value="MFS_1"/>
    <property type="match status" value="1"/>
</dbReference>
<feature type="transmembrane region" description="Helical" evidence="6">
    <location>
        <begin position="228"/>
        <end position="250"/>
    </location>
</feature>
<dbReference type="InterPro" id="IPR011701">
    <property type="entry name" value="MFS"/>
</dbReference>
<dbReference type="PROSITE" id="PS00216">
    <property type="entry name" value="SUGAR_TRANSPORT_1"/>
    <property type="match status" value="1"/>
</dbReference>
<dbReference type="OrthoDB" id="3936150at2759"/>
<feature type="transmembrane region" description="Helical" evidence="6">
    <location>
        <begin position="409"/>
        <end position="427"/>
    </location>
</feature>
<feature type="transmembrane region" description="Helical" evidence="6">
    <location>
        <begin position="256"/>
        <end position="275"/>
    </location>
</feature>
<feature type="transmembrane region" description="Helical" evidence="6">
    <location>
        <begin position="469"/>
        <end position="487"/>
    </location>
</feature>